<organism evidence="1 2">
    <name type="scientific">Sphingomonas lacunae</name>
    <dbReference type="NCBI Taxonomy" id="2698828"/>
    <lineage>
        <taxon>Bacteria</taxon>
        <taxon>Pseudomonadati</taxon>
        <taxon>Pseudomonadota</taxon>
        <taxon>Alphaproteobacteria</taxon>
        <taxon>Sphingomonadales</taxon>
        <taxon>Sphingomonadaceae</taxon>
        <taxon>Sphingomonas</taxon>
    </lineage>
</organism>
<dbReference type="InterPro" id="IPR036890">
    <property type="entry name" value="HATPase_C_sf"/>
</dbReference>
<keyword evidence="1" id="KW-0808">Transferase</keyword>
<dbReference type="EMBL" id="CP053015">
    <property type="protein sequence ID" value="QJQ32922.1"/>
    <property type="molecule type" value="Genomic_DNA"/>
</dbReference>
<dbReference type="RefSeq" id="WP_169946671.1">
    <property type="nucleotide sequence ID" value="NZ_CP053015.1"/>
</dbReference>
<evidence type="ECO:0000313" key="2">
    <source>
        <dbReference type="Proteomes" id="UP000503018"/>
    </source>
</evidence>
<dbReference type="Proteomes" id="UP000503018">
    <property type="component" value="Chromosome"/>
</dbReference>
<keyword evidence="2" id="KW-1185">Reference proteome</keyword>
<dbReference type="Gene3D" id="3.30.565.10">
    <property type="entry name" value="Histidine kinase-like ATPase, C-terminal domain"/>
    <property type="match status" value="1"/>
</dbReference>
<dbReference type="AlphaFoldDB" id="A0A6M4AX44"/>
<keyword evidence="1" id="KW-0418">Kinase</keyword>
<evidence type="ECO:0000313" key="1">
    <source>
        <dbReference type="EMBL" id="QJQ32922.1"/>
    </source>
</evidence>
<name>A0A6M4AX44_9SPHN</name>
<accession>A0A6M4AX44</accession>
<dbReference type="KEGG" id="slan:GV829_11095"/>
<protein>
    <submittedName>
        <fullName evidence="1">Histidine kinase</fullName>
    </submittedName>
</protein>
<gene>
    <name evidence="1" type="ORF">GV829_11095</name>
</gene>
<reference evidence="1 2" key="1">
    <citation type="submission" date="2020-01" db="EMBL/GenBank/DDBJ databases">
        <title>Sphingomonas sp. strain CSW-10.</title>
        <authorList>
            <person name="Chen W.-M."/>
        </authorList>
    </citation>
    <scope>NUCLEOTIDE SEQUENCE [LARGE SCALE GENOMIC DNA]</scope>
    <source>
        <strain evidence="1 2">CSW-10</strain>
    </source>
</reference>
<dbReference type="Pfam" id="PF13589">
    <property type="entry name" value="HATPase_c_3"/>
    <property type="match status" value="1"/>
</dbReference>
<dbReference type="GO" id="GO:0016301">
    <property type="term" value="F:kinase activity"/>
    <property type="evidence" value="ECO:0007669"/>
    <property type="project" value="UniProtKB-KW"/>
</dbReference>
<dbReference type="SUPFAM" id="SSF55874">
    <property type="entry name" value="ATPase domain of HSP90 chaperone/DNA topoisomerase II/histidine kinase"/>
    <property type="match status" value="1"/>
</dbReference>
<sequence length="530" mass="59849">MRKSVLKTVDGTPKKRLFLSIISDYDIRTGLCELIDNAIDLWTTCGSEKPLEIRVTLDAQRQLISVNDNAGGVSEDNVELLISPGASRNDVGDALIGIFGVGGKRAGIALGELVEIKTRHGSDKSIQVDISNEWIESPDWDLDVYQVADLPPGTTTVDISKLRQPFYESDIIDIRKHLAETYSWFCEKGCTIFLNDEEILPKVFNSWAYPQDFLPHYASFKIEPVHKGFLDVKITGGLITDRDAEMENYGVYVYCNNRLIVKELKHREVGYYVSSEAGVPHPDASLCRVIVEYNGPANLMPWNSSKSNVNFSHPAFAQIRNRVIDFTSYFTKASRRTKHDWQGLILSHTSGSMKTIQPSSALSTRKTVLPRPPMSKRQSPYALIKTNNEVILKDKPWTIGLIESIGLVDIISKQNFQSKNRASLILLDSNFEIALKEFIVTRTDLFPPYKWGGVELARLFQRRSDVIKAVNEHVKFSQSLLDKINYYYNIRNTFIHQRASATVTDEQIADYRSAIETVLKGLFGLKFPDA</sequence>
<proteinExistence type="predicted"/>